<proteinExistence type="predicted"/>
<dbReference type="SUPFAM" id="SSF56112">
    <property type="entry name" value="Protein kinase-like (PK-like)"/>
    <property type="match status" value="1"/>
</dbReference>
<evidence type="ECO:0000256" key="2">
    <source>
        <dbReference type="ARBA" id="ARBA00022679"/>
    </source>
</evidence>
<keyword evidence="6" id="KW-0472">Membrane</keyword>
<evidence type="ECO:0000313" key="9">
    <source>
        <dbReference type="Proteomes" id="UP000579281"/>
    </source>
</evidence>
<gene>
    <name evidence="8" type="ORF">HNQ80_004638</name>
</gene>
<dbReference type="GO" id="GO:0005524">
    <property type="term" value="F:ATP binding"/>
    <property type="evidence" value="ECO:0007669"/>
    <property type="project" value="UniProtKB-KW"/>
</dbReference>
<dbReference type="Proteomes" id="UP000579281">
    <property type="component" value="Unassembled WGS sequence"/>
</dbReference>
<comment type="caution">
    <text evidence="8">The sequence shown here is derived from an EMBL/GenBank/DDBJ whole genome shotgun (WGS) entry which is preliminary data.</text>
</comment>
<feature type="domain" description="Protein kinase" evidence="7">
    <location>
        <begin position="21"/>
        <end position="263"/>
    </location>
</feature>
<evidence type="ECO:0000313" key="8">
    <source>
        <dbReference type="EMBL" id="MBB6218474.1"/>
    </source>
</evidence>
<sequence>MMGIRLSKGSMIRGKWSQKSYRVLELLGEGGIGAVYKVQEITSNEIYALKLSEDLQSITKEYDMLKKFENLSMVVKAKEIDDLDCLGHRLYYMVTECIDGKNLDQYRKERKISLKSVVALAIVIGKAFQRFHQENYVFGDMKLENLMLDQRNGKLKIIDLGGVTRMGEGLKEFTPTYDRASWGVGLRKADEKYDLFSLCILITYLVLGNEFPLREKSVDKVIYKLKNVDIAPRILELIHKGITQKDMNFSQFISSLEKVYDHLDSFQIKGKSVYKIVNGVFIGSILFFLSVVTFIVIKISDMGKVFQTIL</sequence>
<dbReference type="Gene3D" id="3.30.200.20">
    <property type="entry name" value="Phosphorylase Kinase, domain 1"/>
    <property type="match status" value="1"/>
</dbReference>
<dbReference type="EC" id="2.7.11.1" evidence="8"/>
<keyword evidence="5" id="KW-0067">ATP-binding</keyword>
<evidence type="ECO:0000256" key="1">
    <source>
        <dbReference type="ARBA" id="ARBA00022527"/>
    </source>
</evidence>
<feature type="transmembrane region" description="Helical" evidence="6">
    <location>
        <begin position="276"/>
        <end position="297"/>
    </location>
</feature>
<dbReference type="InterPro" id="IPR011009">
    <property type="entry name" value="Kinase-like_dom_sf"/>
</dbReference>
<evidence type="ECO:0000256" key="5">
    <source>
        <dbReference type="ARBA" id="ARBA00022840"/>
    </source>
</evidence>
<keyword evidence="1" id="KW-0723">Serine/threonine-protein kinase</keyword>
<dbReference type="GO" id="GO:0004674">
    <property type="term" value="F:protein serine/threonine kinase activity"/>
    <property type="evidence" value="ECO:0007669"/>
    <property type="project" value="UniProtKB-KW"/>
</dbReference>
<dbReference type="EMBL" id="JACHEN010000039">
    <property type="protein sequence ID" value="MBB6218474.1"/>
    <property type="molecule type" value="Genomic_DNA"/>
</dbReference>
<dbReference type="PANTHER" id="PTHR24345">
    <property type="entry name" value="SERINE/THREONINE-PROTEIN KINASE PLK"/>
    <property type="match status" value="1"/>
</dbReference>
<evidence type="ECO:0000259" key="7">
    <source>
        <dbReference type="PROSITE" id="PS50011"/>
    </source>
</evidence>
<dbReference type="RefSeq" id="WP_184312973.1">
    <property type="nucleotide sequence ID" value="NZ_JACHEN010000039.1"/>
</dbReference>
<dbReference type="InterPro" id="IPR000719">
    <property type="entry name" value="Prot_kinase_dom"/>
</dbReference>
<dbReference type="PROSITE" id="PS50011">
    <property type="entry name" value="PROTEIN_KINASE_DOM"/>
    <property type="match status" value="1"/>
</dbReference>
<accession>A0A841KXW1</accession>
<keyword evidence="6" id="KW-0812">Transmembrane</keyword>
<protein>
    <submittedName>
        <fullName evidence="8">Serine/threonine-protein kinase</fullName>
        <ecNumber evidence="8">2.7.11.1</ecNumber>
    </submittedName>
</protein>
<keyword evidence="4 8" id="KW-0418">Kinase</keyword>
<name>A0A841KXW1_9FIRM</name>
<reference evidence="8 9" key="1">
    <citation type="submission" date="2020-08" db="EMBL/GenBank/DDBJ databases">
        <title>Genomic Encyclopedia of Type Strains, Phase IV (KMG-IV): sequencing the most valuable type-strain genomes for metagenomic binning, comparative biology and taxonomic classification.</title>
        <authorList>
            <person name="Goeker M."/>
        </authorList>
    </citation>
    <scope>NUCLEOTIDE SEQUENCE [LARGE SCALE GENOMIC DNA]</scope>
    <source>
        <strain evidence="8 9">DSM 103526</strain>
    </source>
</reference>
<evidence type="ECO:0000256" key="3">
    <source>
        <dbReference type="ARBA" id="ARBA00022741"/>
    </source>
</evidence>
<dbReference type="AlphaFoldDB" id="A0A841KXW1"/>
<evidence type="ECO:0000256" key="4">
    <source>
        <dbReference type="ARBA" id="ARBA00022777"/>
    </source>
</evidence>
<keyword evidence="6" id="KW-1133">Transmembrane helix</keyword>
<keyword evidence="2 8" id="KW-0808">Transferase</keyword>
<dbReference type="PANTHER" id="PTHR24345:SF0">
    <property type="entry name" value="CELL CYCLE SERINE_THREONINE-PROTEIN KINASE CDC5_MSD2"/>
    <property type="match status" value="1"/>
</dbReference>
<keyword evidence="9" id="KW-1185">Reference proteome</keyword>
<dbReference type="SMART" id="SM00220">
    <property type="entry name" value="S_TKc"/>
    <property type="match status" value="1"/>
</dbReference>
<keyword evidence="3" id="KW-0547">Nucleotide-binding</keyword>
<organism evidence="8 9">
    <name type="scientific">Anaerosolibacter carboniphilus</name>
    <dbReference type="NCBI Taxonomy" id="1417629"/>
    <lineage>
        <taxon>Bacteria</taxon>
        <taxon>Bacillati</taxon>
        <taxon>Bacillota</taxon>
        <taxon>Clostridia</taxon>
        <taxon>Peptostreptococcales</taxon>
        <taxon>Thermotaleaceae</taxon>
        <taxon>Anaerosolibacter</taxon>
    </lineage>
</organism>
<dbReference type="Pfam" id="PF00069">
    <property type="entry name" value="Pkinase"/>
    <property type="match status" value="1"/>
</dbReference>
<evidence type="ECO:0000256" key="6">
    <source>
        <dbReference type="SAM" id="Phobius"/>
    </source>
</evidence>
<dbReference type="Gene3D" id="1.10.510.10">
    <property type="entry name" value="Transferase(Phosphotransferase) domain 1"/>
    <property type="match status" value="1"/>
</dbReference>